<dbReference type="EMBL" id="WHUV01000001">
    <property type="protein sequence ID" value="MQA52219.1"/>
    <property type="molecule type" value="Genomic_DNA"/>
</dbReference>
<dbReference type="RefSeq" id="WP_152896624.1">
    <property type="nucleotide sequence ID" value="NZ_WHUV01000001.1"/>
</dbReference>
<protein>
    <submittedName>
        <fullName evidence="1">Type I-F CRISPR-associated protein Csy1</fullName>
    </submittedName>
</protein>
<proteinExistence type="predicted"/>
<reference evidence="1 3" key="1">
    <citation type="submission" date="2019-10" db="EMBL/GenBank/DDBJ databases">
        <title>Pseudomonas dajingensis sp. nov., isolated from the profound head ulcers of farmed Murray cod (Maccullochella peelii peelii).</title>
        <authorList>
            <person name="Liu Y."/>
        </authorList>
    </citation>
    <scope>NUCLEOTIDE SEQUENCE [LARGE SCALE GENOMIC DNA]</scope>
    <source>
        <strain evidence="1 3">MC042</strain>
    </source>
</reference>
<evidence type="ECO:0000313" key="3">
    <source>
        <dbReference type="Proteomes" id="UP000486534"/>
    </source>
</evidence>
<organism evidence="1 3">
    <name type="scientific">Pseudomonas piscis</name>
    <dbReference type="NCBI Taxonomy" id="2614538"/>
    <lineage>
        <taxon>Bacteria</taxon>
        <taxon>Pseudomonadati</taxon>
        <taxon>Pseudomonadota</taxon>
        <taxon>Gammaproteobacteria</taxon>
        <taxon>Pseudomonadales</taxon>
        <taxon>Pseudomonadaceae</taxon>
        <taxon>Pseudomonas</taxon>
    </lineage>
</organism>
<dbReference type="AlphaFoldDB" id="A0A7X1PHD4"/>
<evidence type="ECO:0000313" key="1">
    <source>
        <dbReference type="EMBL" id="MQA52219.1"/>
    </source>
</evidence>
<gene>
    <name evidence="1" type="primary">csy1</name>
    <name evidence="1" type="ORF">GDH07_02650</name>
    <name evidence="2" type="ORF">GDH07_27435</name>
</gene>
<accession>A0A7X1PHD4</accession>
<evidence type="ECO:0000313" key="2">
    <source>
        <dbReference type="EMBL" id="MQA57061.1"/>
    </source>
</evidence>
<dbReference type="Pfam" id="PF09611">
    <property type="entry name" value="Cas_Csy1"/>
    <property type="match status" value="1"/>
</dbReference>
<dbReference type="Proteomes" id="UP000486534">
    <property type="component" value="Unassembled WGS sequence"/>
</dbReference>
<dbReference type="NCBIfam" id="TIGR02564">
    <property type="entry name" value="cas_Csy1"/>
    <property type="match status" value="1"/>
</dbReference>
<name>A0A7X1PHD4_9PSED</name>
<dbReference type="InterPro" id="IPR013397">
    <property type="entry name" value="CRISPR-assoc_prot_Csy1"/>
</dbReference>
<dbReference type="EMBL" id="WHUV01000006">
    <property type="protein sequence ID" value="MQA57061.1"/>
    <property type="molecule type" value="Genomic_DNA"/>
</dbReference>
<comment type="caution">
    <text evidence="1">The sequence shown here is derived from an EMBL/GenBank/DDBJ whole genome shotgun (WGS) entry which is preliminary data.</text>
</comment>
<sequence>MNQGTNPAIRSRLFRHTINAFIQERRDAKLKGAEASDALSAAKYEYATWLADAARRVGQIQAVTHVLKATHPDARGSSLHVAPQTLPRHREVGSHMLGSDYAQDIVGNAAALDVYKFLKLEVEQRRLLDWLLEDDADLLAALSPAPALAQSWAEAFKGLVRPHQTLSSHAMAKQVFWCVSGEPGDDAGFELLQPMFPSSLVHAVHADINDARFGERNQAARQARRQRQAHDGVYRDYPQLVIRKLGGTKPQNISQLNSERGGVNYLLASLPPKWRQQHPGNLLHLESVFSRLRRFEDMGELIEALCLLLQADPARSLRTRAQRERIERALGRALAAFGLSLRASLPPGWSRDRHCQLPLCEQLWLDPQRAQLASADDHQDADQAFAAAFAQRRWPDEIAQRFGHWLNAILLQRGLPVGDTEQAHWARQAVVDAEISCATREVVEQEVRHG</sequence>